<dbReference type="PANTHER" id="PTHR22911">
    <property type="entry name" value="ACYL-MALONYL CONDENSING ENZYME-RELATED"/>
    <property type="match status" value="1"/>
</dbReference>
<keyword evidence="3" id="KW-1185">Reference proteome</keyword>
<sequence>MKMILPRQVYVHAALILANSLFALGSIVGALGLSTMNPLSFTLIREIVAGILLLLLSLIFKAAIGRQVSQQQQHTSETEPFLVATTIEDYNYYRILKHGRGHYKEEYQQNYYLILPQNWKDWKSFMLFGFLVSTDLGACICGLHLAGPVVASIWQPSRTILTAAISMVLRLEKVNKWRILGVLVAFIGCVSIVLMNNNDHGREDADDQHVLQEVQHSSLLFLLGNCLFFLACLCDSVLVLWSKELLKVYPPLTVAAWCYIFACPFMLVGLVTSSMVLSWQAVICTDCQPWDGSLLSLFSIPKDALPALLYYILAMSMSAWGLILWANQYVTGTFVVGYSVLQPVMSLVFVVLLLIMGGVSDCQEPLPQMGNSTNEGQMCLDKPGFGALVGMLGIFVGLALVTQTEPMEDHEQTRRNPQWTGLKILSLEADFTENHNRIYGSMVSNGNENLLRP</sequence>
<dbReference type="GO" id="GO:0016020">
    <property type="term" value="C:membrane"/>
    <property type="evidence" value="ECO:0007669"/>
    <property type="project" value="TreeGrafter"/>
</dbReference>
<dbReference type="Proteomes" id="UP001295423">
    <property type="component" value="Unassembled WGS sequence"/>
</dbReference>
<gene>
    <name evidence="2" type="ORF">CYCCA115_LOCUS22258</name>
</gene>
<evidence type="ECO:0000313" key="2">
    <source>
        <dbReference type="EMBL" id="CAJ1966675.1"/>
    </source>
</evidence>
<organism evidence="2 3">
    <name type="scientific">Cylindrotheca closterium</name>
    <dbReference type="NCBI Taxonomy" id="2856"/>
    <lineage>
        <taxon>Eukaryota</taxon>
        <taxon>Sar</taxon>
        <taxon>Stramenopiles</taxon>
        <taxon>Ochrophyta</taxon>
        <taxon>Bacillariophyta</taxon>
        <taxon>Bacillariophyceae</taxon>
        <taxon>Bacillariophycidae</taxon>
        <taxon>Bacillariales</taxon>
        <taxon>Bacillariaceae</taxon>
        <taxon>Cylindrotheca</taxon>
    </lineage>
</organism>
<feature type="transmembrane region" description="Helical" evidence="1">
    <location>
        <begin position="178"/>
        <end position="197"/>
    </location>
</feature>
<feature type="transmembrane region" description="Helical" evidence="1">
    <location>
        <begin position="338"/>
        <end position="359"/>
    </location>
</feature>
<comment type="caution">
    <text evidence="2">The sequence shown here is derived from an EMBL/GenBank/DDBJ whole genome shotgun (WGS) entry which is preliminary data.</text>
</comment>
<keyword evidence="1" id="KW-0472">Membrane</keyword>
<dbReference type="EMBL" id="CAKOGP040002313">
    <property type="protein sequence ID" value="CAJ1966675.1"/>
    <property type="molecule type" value="Genomic_DNA"/>
</dbReference>
<feature type="transmembrane region" description="Helical" evidence="1">
    <location>
        <begin position="384"/>
        <end position="402"/>
    </location>
</feature>
<name>A0AAD2JNL2_9STRA</name>
<keyword evidence="1" id="KW-1133">Transmembrane helix</keyword>
<proteinExistence type="predicted"/>
<protein>
    <recommendedName>
        <fullName evidence="4">EamA domain-containing protein</fullName>
    </recommendedName>
</protein>
<feature type="transmembrane region" description="Helical" evidence="1">
    <location>
        <begin position="308"/>
        <end position="326"/>
    </location>
</feature>
<feature type="transmembrane region" description="Helical" evidence="1">
    <location>
        <begin position="248"/>
        <end position="271"/>
    </location>
</feature>
<dbReference type="InterPro" id="IPR037185">
    <property type="entry name" value="EmrE-like"/>
</dbReference>
<dbReference type="SUPFAM" id="SSF103481">
    <property type="entry name" value="Multidrug resistance efflux transporter EmrE"/>
    <property type="match status" value="1"/>
</dbReference>
<evidence type="ECO:0000256" key="1">
    <source>
        <dbReference type="SAM" id="Phobius"/>
    </source>
</evidence>
<dbReference type="AlphaFoldDB" id="A0AAD2JNL2"/>
<feature type="transmembrane region" description="Helical" evidence="1">
    <location>
        <begin position="217"/>
        <end position="241"/>
    </location>
</feature>
<evidence type="ECO:0000313" key="3">
    <source>
        <dbReference type="Proteomes" id="UP001295423"/>
    </source>
</evidence>
<reference evidence="2" key="1">
    <citation type="submission" date="2023-08" db="EMBL/GenBank/DDBJ databases">
        <authorList>
            <person name="Audoor S."/>
            <person name="Bilcke G."/>
        </authorList>
    </citation>
    <scope>NUCLEOTIDE SEQUENCE</scope>
</reference>
<keyword evidence="1" id="KW-0812">Transmembrane</keyword>
<evidence type="ECO:0008006" key="4">
    <source>
        <dbReference type="Google" id="ProtNLM"/>
    </source>
</evidence>
<feature type="transmembrane region" description="Helical" evidence="1">
    <location>
        <begin position="9"/>
        <end position="31"/>
    </location>
</feature>
<accession>A0AAD2JNL2</accession>
<dbReference type="PANTHER" id="PTHR22911:SF137">
    <property type="entry name" value="SOLUTE CARRIER FAMILY 35 MEMBER G2-RELATED"/>
    <property type="match status" value="1"/>
</dbReference>
<feature type="transmembrane region" description="Helical" evidence="1">
    <location>
        <begin position="43"/>
        <end position="64"/>
    </location>
</feature>